<name>A0A9D8KFT2_9DELT</name>
<dbReference type="EMBL" id="JAFGIX010000044">
    <property type="protein sequence ID" value="MBN1573240.1"/>
    <property type="molecule type" value="Genomic_DNA"/>
</dbReference>
<dbReference type="PANTHER" id="PTHR11527">
    <property type="entry name" value="HEAT-SHOCK PROTEIN 20 FAMILY MEMBER"/>
    <property type="match status" value="1"/>
</dbReference>
<dbReference type="Gene3D" id="2.60.40.790">
    <property type="match status" value="1"/>
</dbReference>
<evidence type="ECO:0000313" key="5">
    <source>
        <dbReference type="Proteomes" id="UP000809273"/>
    </source>
</evidence>
<evidence type="ECO:0000259" key="3">
    <source>
        <dbReference type="PROSITE" id="PS01031"/>
    </source>
</evidence>
<dbReference type="InterPro" id="IPR002068">
    <property type="entry name" value="A-crystallin/Hsp20_dom"/>
</dbReference>
<sequence length="148" mass="17199">MARYRWYVERDPFLNEFSRLQREMSRLWSQNFPEGQSAEAGLFPLVNIFEDQDNYFLTAEIPGLTEKDLDLSVVSDQVTIKGERKLEEKEDVNFHRRERSGGAFSRVVSFSDRVDPDKVEASLKNGVLTLKLTKAEESKPKKIRVKID</sequence>
<dbReference type="AlphaFoldDB" id="A0A9D8KFT2"/>
<organism evidence="4 5">
    <name type="scientific">Candidatus Zymogenus saltonus</name>
    <dbReference type="NCBI Taxonomy" id="2844893"/>
    <lineage>
        <taxon>Bacteria</taxon>
        <taxon>Deltaproteobacteria</taxon>
        <taxon>Candidatus Zymogenia</taxon>
        <taxon>Candidatus Zymogeniales</taxon>
        <taxon>Candidatus Zymogenaceae</taxon>
        <taxon>Candidatus Zymogenus</taxon>
    </lineage>
</organism>
<dbReference type="CDD" id="cd06464">
    <property type="entry name" value="ACD_sHsps-like"/>
    <property type="match status" value="1"/>
</dbReference>
<proteinExistence type="inferred from homology"/>
<gene>
    <name evidence="4" type="ORF">JW984_08615</name>
</gene>
<evidence type="ECO:0000313" key="4">
    <source>
        <dbReference type="EMBL" id="MBN1573240.1"/>
    </source>
</evidence>
<dbReference type="Proteomes" id="UP000809273">
    <property type="component" value="Unassembled WGS sequence"/>
</dbReference>
<evidence type="ECO:0000256" key="2">
    <source>
        <dbReference type="RuleBase" id="RU003616"/>
    </source>
</evidence>
<dbReference type="InterPro" id="IPR008978">
    <property type="entry name" value="HSP20-like_chaperone"/>
</dbReference>
<dbReference type="SUPFAM" id="SSF49764">
    <property type="entry name" value="HSP20-like chaperones"/>
    <property type="match status" value="1"/>
</dbReference>
<reference evidence="4" key="1">
    <citation type="journal article" date="2021" name="Environ. Microbiol.">
        <title>Genomic characterization of three novel Desulfobacterota classes expand the metabolic and phylogenetic diversity of the phylum.</title>
        <authorList>
            <person name="Murphy C.L."/>
            <person name="Biggerstaff J."/>
            <person name="Eichhorn A."/>
            <person name="Ewing E."/>
            <person name="Shahan R."/>
            <person name="Soriano D."/>
            <person name="Stewart S."/>
            <person name="VanMol K."/>
            <person name="Walker R."/>
            <person name="Walters P."/>
            <person name="Elshahed M.S."/>
            <person name="Youssef N.H."/>
        </authorList>
    </citation>
    <scope>NUCLEOTIDE SEQUENCE</scope>
    <source>
        <strain evidence="4">Zod_Metabat.24</strain>
    </source>
</reference>
<dbReference type="PROSITE" id="PS01031">
    <property type="entry name" value="SHSP"/>
    <property type="match status" value="1"/>
</dbReference>
<feature type="domain" description="SHSP" evidence="3">
    <location>
        <begin position="37"/>
        <end position="148"/>
    </location>
</feature>
<comment type="caution">
    <text evidence="4">The sequence shown here is derived from an EMBL/GenBank/DDBJ whole genome shotgun (WGS) entry which is preliminary data.</text>
</comment>
<dbReference type="InterPro" id="IPR031107">
    <property type="entry name" value="Small_HSP"/>
</dbReference>
<reference evidence="4" key="2">
    <citation type="submission" date="2021-01" db="EMBL/GenBank/DDBJ databases">
        <authorList>
            <person name="Hahn C.R."/>
            <person name="Youssef N.H."/>
            <person name="Elshahed M."/>
        </authorList>
    </citation>
    <scope>NUCLEOTIDE SEQUENCE</scope>
    <source>
        <strain evidence="4">Zod_Metabat.24</strain>
    </source>
</reference>
<protein>
    <submittedName>
        <fullName evidence="4">Hsp20/alpha crystallin family protein</fullName>
    </submittedName>
</protein>
<accession>A0A9D8KFT2</accession>
<comment type="similarity">
    <text evidence="1 2">Belongs to the small heat shock protein (HSP20) family.</text>
</comment>
<dbReference type="Pfam" id="PF00011">
    <property type="entry name" value="HSP20"/>
    <property type="match status" value="1"/>
</dbReference>
<evidence type="ECO:0000256" key="1">
    <source>
        <dbReference type="PROSITE-ProRule" id="PRU00285"/>
    </source>
</evidence>